<comment type="caution">
    <text evidence="3">The sequence shown here is derived from an EMBL/GenBank/DDBJ whole genome shotgun (WGS) entry which is preliminary data.</text>
</comment>
<dbReference type="InterPro" id="IPR012132">
    <property type="entry name" value="GMC_OxRdtase"/>
</dbReference>
<dbReference type="PANTHER" id="PTHR11552:SF100">
    <property type="entry name" value="DEHYDROGENASE, PUTATIVE (AFU_ORTHOLOGUE AFUA_5G00630)-RELATED"/>
    <property type="match status" value="1"/>
</dbReference>
<dbReference type="Proteomes" id="UP001172102">
    <property type="component" value="Unassembled WGS sequence"/>
</dbReference>
<dbReference type="GO" id="GO:0050660">
    <property type="term" value="F:flavin adenine dinucleotide binding"/>
    <property type="evidence" value="ECO:0007669"/>
    <property type="project" value="InterPro"/>
</dbReference>
<dbReference type="Pfam" id="PF05199">
    <property type="entry name" value="GMC_oxred_C"/>
    <property type="match status" value="1"/>
</dbReference>
<sequence>MAGTVALGSSDPLDTPEIVYNYFDTGSGEYEKDLKALTEALQLARSAFEEYIKDSAWGHHVSCTCPIGPDDALMAVLDSKFCVRRVKGLRVVDASVYPKTPGTFTAVSTYMVAEKAAGDILAGLTL</sequence>
<dbReference type="Gene3D" id="3.30.560.10">
    <property type="entry name" value="Glucose Oxidase, domain 3"/>
    <property type="match status" value="1"/>
</dbReference>
<dbReference type="EMBL" id="JAUKUA010000003">
    <property type="protein sequence ID" value="KAK0719430.1"/>
    <property type="molecule type" value="Genomic_DNA"/>
</dbReference>
<protein>
    <submittedName>
        <fullName evidence="3">GMC oxidoreductase-domain-containing protein</fullName>
    </submittedName>
</protein>
<organism evidence="3 4">
    <name type="scientific">Lasiosphaeris hirsuta</name>
    <dbReference type="NCBI Taxonomy" id="260670"/>
    <lineage>
        <taxon>Eukaryota</taxon>
        <taxon>Fungi</taxon>
        <taxon>Dikarya</taxon>
        <taxon>Ascomycota</taxon>
        <taxon>Pezizomycotina</taxon>
        <taxon>Sordariomycetes</taxon>
        <taxon>Sordariomycetidae</taxon>
        <taxon>Sordariales</taxon>
        <taxon>Lasiosphaeriaceae</taxon>
        <taxon>Lasiosphaeris</taxon>
    </lineage>
</organism>
<dbReference type="PANTHER" id="PTHR11552">
    <property type="entry name" value="GLUCOSE-METHANOL-CHOLINE GMC OXIDOREDUCTASE"/>
    <property type="match status" value="1"/>
</dbReference>
<evidence type="ECO:0000256" key="1">
    <source>
        <dbReference type="ARBA" id="ARBA00010790"/>
    </source>
</evidence>
<name>A0AA40AP81_9PEZI</name>
<dbReference type="SUPFAM" id="SSF54373">
    <property type="entry name" value="FAD-linked reductases, C-terminal domain"/>
    <property type="match status" value="1"/>
</dbReference>
<proteinExistence type="inferred from homology"/>
<comment type="similarity">
    <text evidence="1">Belongs to the GMC oxidoreductase family.</text>
</comment>
<dbReference type="SUPFAM" id="SSF51905">
    <property type="entry name" value="FAD/NAD(P)-binding domain"/>
    <property type="match status" value="1"/>
</dbReference>
<dbReference type="InterPro" id="IPR007867">
    <property type="entry name" value="GMC_OxRtase_C"/>
</dbReference>
<feature type="domain" description="Glucose-methanol-choline oxidoreductase C-terminal" evidence="2">
    <location>
        <begin position="3"/>
        <end position="113"/>
    </location>
</feature>
<dbReference type="AlphaFoldDB" id="A0AA40AP81"/>
<accession>A0AA40AP81</accession>
<dbReference type="InterPro" id="IPR036188">
    <property type="entry name" value="FAD/NAD-bd_sf"/>
</dbReference>
<keyword evidence="4" id="KW-1185">Reference proteome</keyword>
<dbReference type="Gene3D" id="3.50.50.60">
    <property type="entry name" value="FAD/NAD(P)-binding domain"/>
    <property type="match status" value="1"/>
</dbReference>
<reference evidence="3" key="1">
    <citation type="submission" date="2023-06" db="EMBL/GenBank/DDBJ databases">
        <title>Genome-scale phylogeny and comparative genomics of the fungal order Sordariales.</title>
        <authorList>
            <consortium name="Lawrence Berkeley National Laboratory"/>
            <person name="Hensen N."/>
            <person name="Bonometti L."/>
            <person name="Westerberg I."/>
            <person name="Brannstrom I.O."/>
            <person name="Guillou S."/>
            <person name="Cros-Aarteil S."/>
            <person name="Calhoun S."/>
            <person name="Haridas S."/>
            <person name="Kuo A."/>
            <person name="Mondo S."/>
            <person name="Pangilinan J."/>
            <person name="Riley R."/>
            <person name="Labutti K."/>
            <person name="Andreopoulos B."/>
            <person name="Lipzen A."/>
            <person name="Chen C."/>
            <person name="Yanf M."/>
            <person name="Daum C."/>
            <person name="Ng V."/>
            <person name="Clum A."/>
            <person name="Steindorff A."/>
            <person name="Ohm R."/>
            <person name="Martin F."/>
            <person name="Silar P."/>
            <person name="Natvig D."/>
            <person name="Lalanne C."/>
            <person name="Gautier V."/>
            <person name="Ament-Velasquez S.L."/>
            <person name="Kruys A."/>
            <person name="Hutchinson M.I."/>
            <person name="Powell A.J."/>
            <person name="Barry K."/>
            <person name="Miller A.N."/>
            <person name="Grigoriev I.V."/>
            <person name="Debuchy R."/>
            <person name="Gladieux P."/>
            <person name="Thoren M.H."/>
            <person name="Johannesson H."/>
        </authorList>
    </citation>
    <scope>NUCLEOTIDE SEQUENCE</scope>
    <source>
        <strain evidence="3">SMH4607-1</strain>
    </source>
</reference>
<evidence type="ECO:0000313" key="4">
    <source>
        <dbReference type="Proteomes" id="UP001172102"/>
    </source>
</evidence>
<evidence type="ECO:0000313" key="3">
    <source>
        <dbReference type="EMBL" id="KAK0719430.1"/>
    </source>
</evidence>
<evidence type="ECO:0000259" key="2">
    <source>
        <dbReference type="Pfam" id="PF05199"/>
    </source>
</evidence>
<gene>
    <name evidence="3" type="ORF">B0H67DRAFT_642786</name>
</gene>
<dbReference type="GO" id="GO:0016614">
    <property type="term" value="F:oxidoreductase activity, acting on CH-OH group of donors"/>
    <property type="evidence" value="ECO:0007669"/>
    <property type="project" value="InterPro"/>
</dbReference>